<feature type="transmembrane region" description="Helical" evidence="6">
    <location>
        <begin position="254"/>
        <end position="279"/>
    </location>
</feature>
<dbReference type="NCBIfam" id="NF037982">
    <property type="entry name" value="Nramp_1"/>
    <property type="match status" value="1"/>
</dbReference>
<evidence type="ECO:0000256" key="1">
    <source>
        <dbReference type="ARBA" id="ARBA00004141"/>
    </source>
</evidence>
<keyword evidence="4 6" id="KW-1133">Transmembrane helix</keyword>
<evidence type="ECO:0000256" key="2">
    <source>
        <dbReference type="ARBA" id="ARBA00022448"/>
    </source>
</evidence>
<feature type="transmembrane region" description="Helical" evidence="6">
    <location>
        <begin position="299"/>
        <end position="321"/>
    </location>
</feature>
<comment type="similarity">
    <text evidence="6">Belongs to the NRAMP family.</text>
</comment>
<feature type="transmembrane region" description="Helical" evidence="6">
    <location>
        <begin position="341"/>
        <end position="359"/>
    </location>
</feature>
<dbReference type="NCBIfam" id="TIGR01197">
    <property type="entry name" value="nramp"/>
    <property type="match status" value="1"/>
</dbReference>
<feature type="transmembrane region" description="Helical" evidence="6">
    <location>
        <begin position="141"/>
        <end position="158"/>
    </location>
</feature>
<dbReference type="Proteomes" id="UP000007239">
    <property type="component" value="Chromosome"/>
</dbReference>
<dbReference type="RefSeq" id="WP_013787033.1">
    <property type="nucleotide sequence ID" value="NC_015555.1"/>
</dbReference>
<evidence type="ECO:0000256" key="3">
    <source>
        <dbReference type="ARBA" id="ARBA00022692"/>
    </source>
</evidence>
<keyword evidence="2 6" id="KW-0813">Transport</keyword>
<feature type="transmembrane region" description="Helical" evidence="6">
    <location>
        <begin position="108"/>
        <end position="135"/>
    </location>
</feature>
<comment type="function">
    <text evidence="6">H(+)-stimulated, divalent metal cation uptake system.</text>
</comment>
<dbReference type="HOGENOM" id="CLU_020088_2_0_9"/>
<evidence type="ECO:0000256" key="4">
    <source>
        <dbReference type="ARBA" id="ARBA00022989"/>
    </source>
</evidence>
<keyword evidence="5 6" id="KW-0472">Membrane</keyword>
<dbReference type="STRING" id="858215.Thexy_0214"/>
<dbReference type="PANTHER" id="PTHR11706:SF33">
    <property type="entry name" value="NATURAL RESISTANCE-ASSOCIATED MACROPHAGE PROTEIN 2"/>
    <property type="match status" value="1"/>
</dbReference>
<feature type="transmembrane region" description="Helical" evidence="6">
    <location>
        <begin position="165"/>
        <end position="183"/>
    </location>
</feature>
<evidence type="ECO:0000313" key="8">
    <source>
        <dbReference type="Proteomes" id="UP000007239"/>
    </source>
</evidence>
<feature type="transmembrane region" description="Helical" evidence="6">
    <location>
        <begin position="365"/>
        <end position="387"/>
    </location>
</feature>
<keyword evidence="6" id="KW-0769">Symport</keyword>
<dbReference type="eggNOG" id="COG1914">
    <property type="taxonomic scope" value="Bacteria"/>
</dbReference>
<keyword evidence="3 6" id="KW-0812">Transmembrane</keyword>
<evidence type="ECO:0000313" key="7">
    <source>
        <dbReference type="EMBL" id="AEF16273.1"/>
    </source>
</evidence>
<keyword evidence="6" id="KW-1003">Cell membrane</keyword>
<dbReference type="AlphaFoldDB" id="F6BFY3"/>
<comment type="subcellular location">
    <subcellularLocation>
        <location evidence="6">Cell membrane</location>
        <topology evidence="6">Multi-pass membrane protein</topology>
    </subcellularLocation>
    <subcellularLocation>
        <location evidence="1">Membrane</location>
        <topology evidence="1">Multi-pass membrane protein</topology>
    </subcellularLocation>
</comment>
<dbReference type="GO" id="GO:0005384">
    <property type="term" value="F:manganese ion transmembrane transporter activity"/>
    <property type="evidence" value="ECO:0007669"/>
    <property type="project" value="TreeGrafter"/>
</dbReference>
<reference evidence="7" key="1">
    <citation type="submission" date="2011-05" db="EMBL/GenBank/DDBJ databases">
        <title>Complete sequence of Thermoanaerobacterium xylanolyticum LX-11.</title>
        <authorList>
            <consortium name="US DOE Joint Genome Institute"/>
            <person name="Lucas S."/>
            <person name="Han J."/>
            <person name="Lapidus A."/>
            <person name="Cheng J.-F."/>
            <person name="Goodwin L."/>
            <person name="Pitluck S."/>
            <person name="Peters L."/>
            <person name="Mikhailova N."/>
            <person name="Lu M."/>
            <person name="Han C."/>
            <person name="Tapia R."/>
            <person name="Land M."/>
            <person name="Hauser L."/>
            <person name="Kyrpides N."/>
            <person name="Ivanova N."/>
            <person name="Pagani I."/>
            <person name="Hemme C."/>
            <person name="Woyke T."/>
        </authorList>
    </citation>
    <scope>NUCLEOTIDE SEQUENCE</scope>
    <source>
        <strain evidence="7">LX-11</strain>
    </source>
</reference>
<dbReference type="KEGG" id="txy:Thexy_0214"/>
<dbReference type="GO" id="GO:0034755">
    <property type="term" value="P:iron ion transmembrane transport"/>
    <property type="evidence" value="ECO:0007669"/>
    <property type="project" value="TreeGrafter"/>
</dbReference>
<dbReference type="NCBIfam" id="NF001923">
    <property type="entry name" value="PRK00701.1"/>
    <property type="match status" value="1"/>
</dbReference>
<dbReference type="InterPro" id="IPR001046">
    <property type="entry name" value="NRAMP_fam"/>
</dbReference>
<dbReference type="Pfam" id="PF01566">
    <property type="entry name" value="Nramp"/>
    <property type="match status" value="1"/>
</dbReference>
<dbReference type="EMBL" id="CP002739">
    <property type="protein sequence ID" value="AEF16273.1"/>
    <property type="molecule type" value="Genomic_DNA"/>
</dbReference>
<evidence type="ECO:0000256" key="5">
    <source>
        <dbReference type="ARBA" id="ARBA00023136"/>
    </source>
</evidence>
<name>F6BFY3_THEXL</name>
<evidence type="ECO:0000256" key="6">
    <source>
        <dbReference type="HAMAP-Rule" id="MF_00221"/>
    </source>
</evidence>
<dbReference type="GO" id="GO:0005886">
    <property type="term" value="C:plasma membrane"/>
    <property type="evidence" value="ECO:0007669"/>
    <property type="project" value="UniProtKB-SubCell"/>
</dbReference>
<gene>
    <name evidence="6" type="primary">mntH</name>
    <name evidence="7" type="ordered locus">Thexy_0214</name>
</gene>
<organism evidence="7 8">
    <name type="scientific">Thermoanaerobacterium xylanolyticum (strain ATCC 49914 / DSM 7097 / LX-11)</name>
    <dbReference type="NCBI Taxonomy" id="858215"/>
    <lineage>
        <taxon>Bacteria</taxon>
        <taxon>Bacillati</taxon>
        <taxon>Bacillota</taxon>
        <taxon>Clostridia</taxon>
        <taxon>Thermoanaerobacterales</taxon>
        <taxon>Thermoanaerobacteraceae</taxon>
        <taxon>Thermoanaerobacterium</taxon>
    </lineage>
</organism>
<dbReference type="GO" id="GO:0015293">
    <property type="term" value="F:symporter activity"/>
    <property type="evidence" value="ECO:0007669"/>
    <property type="project" value="UniProtKB-UniRule"/>
</dbReference>
<feature type="transmembrane region" description="Helical" evidence="6">
    <location>
        <begin position="209"/>
        <end position="233"/>
    </location>
</feature>
<accession>F6BFY3</accession>
<dbReference type="GO" id="GO:0046872">
    <property type="term" value="F:metal ion binding"/>
    <property type="evidence" value="ECO:0007669"/>
    <property type="project" value="UniProtKB-UniRule"/>
</dbReference>
<keyword evidence="6" id="KW-0406">Ion transport</keyword>
<feature type="transmembrane region" description="Helical" evidence="6">
    <location>
        <begin position="399"/>
        <end position="422"/>
    </location>
</feature>
<dbReference type="PANTHER" id="PTHR11706">
    <property type="entry name" value="SOLUTE CARRIER PROTEIN FAMILY 11 MEMBER"/>
    <property type="match status" value="1"/>
</dbReference>
<sequence>MKDLNSVAVTDFAERSKKALGNLIVKKIADFLKYVGPAFVVSVAYIDPGNFATNITGGAKYNYSLLWVILWSNMIAIFLQYLSAKLGIATEKNLSQMCGAVFSKKINVFLFIVSEIAAIATTMAEFLGGAVGIYLLFKIPLAYAGVITGIVTLFITYLQRFGQKAVELIIEILIGVICLSYGFEMFLAKPEWLKVGLSTLMPTIVNEDALYIAVGMLGATVMPHVIFLHSQLVQSRNKGLSLKEKRHHLSMERLDIVIAMNIAFIVNAAMVIVSAAVFFKNGIYVDSIEDAHRSLEPLLGSFSGIAFALALLSSGFSSSAVGTMAGETVMDGFLNKTFPPLLKRIITIIPSMAVLFLGVNPMNALILSQVVLSFALPFAIIPLLLITSKREYMGELVNNLAATIVGWIISIFIILLNGILLYTTFQGMF</sequence>
<dbReference type="PRINTS" id="PR00447">
    <property type="entry name" value="NATRESASSCMP"/>
</dbReference>
<dbReference type="HAMAP" id="MF_00221">
    <property type="entry name" value="NRAMP"/>
    <property type="match status" value="1"/>
</dbReference>
<feature type="transmembrane region" description="Helical" evidence="6">
    <location>
        <begin position="65"/>
        <end position="88"/>
    </location>
</feature>
<keyword evidence="8" id="KW-1185">Reference proteome</keyword>
<dbReference type="GO" id="GO:0015086">
    <property type="term" value="F:cadmium ion transmembrane transporter activity"/>
    <property type="evidence" value="ECO:0007669"/>
    <property type="project" value="TreeGrafter"/>
</dbReference>
<protein>
    <recommendedName>
        <fullName evidence="6">Divalent metal cation transporter MntH</fullName>
    </recommendedName>
</protein>
<proteinExistence type="inferred from homology"/>